<organism evidence="1 2">
    <name type="scientific">Erythroxylum novogranatense</name>
    <dbReference type="NCBI Taxonomy" id="1862640"/>
    <lineage>
        <taxon>Eukaryota</taxon>
        <taxon>Viridiplantae</taxon>
        <taxon>Streptophyta</taxon>
        <taxon>Embryophyta</taxon>
        <taxon>Tracheophyta</taxon>
        <taxon>Spermatophyta</taxon>
        <taxon>Magnoliopsida</taxon>
        <taxon>eudicotyledons</taxon>
        <taxon>Gunneridae</taxon>
        <taxon>Pentapetalae</taxon>
        <taxon>rosids</taxon>
        <taxon>fabids</taxon>
        <taxon>Malpighiales</taxon>
        <taxon>Erythroxylaceae</taxon>
        <taxon>Erythroxylum</taxon>
    </lineage>
</organism>
<evidence type="ECO:0000313" key="1">
    <source>
        <dbReference type="EMBL" id="KAJ8763701.1"/>
    </source>
</evidence>
<proteinExistence type="predicted"/>
<accession>A0AAV8TAA3</accession>
<dbReference type="AlphaFoldDB" id="A0AAV8TAA3"/>
<comment type="caution">
    <text evidence="1">The sequence shown here is derived from an EMBL/GenBank/DDBJ whole genome shotgun (WGS) entry which is preliminary data.</text>
</comment>
<protein>
    <submittedName>
        <fullName evidence="1">Uncharacterized protein</fullName>
    </submittedName>
</protein>
<keyword evidence="2" id="KW-1185">Reference proteome</keyword>
<dbReference type="EMBL" id="JAIWQS010000005">
    <property type="protein sequence ID" value="KAJ8763701.1"/>
    <property type="molecule type" value="Genomic_DNA"/>
</dbReference>
<gene>
    <name evidence="1" type="ORF">K2173_003173</name>
</gene>
<reference evidence="1 2" key="1">
    <citation type="submission" date="2021-09" db="EMBL/GenBank/DDBJ databases">
        <title>Genomic insights and catalytic innovation underlie evolution of tropane alkaloids biosynthesis.</title>
        <authorList>
            <person name="Wang Y.-J."/>
            <person name="Tian T."/>
            <person name="Huang J.-P."/>
            <person name="Huang S.-X."/>
        </authorList>
    </citation>
    <scope>NUCLEOTIDE SEQUENCE [LARGE SCALE GENOMIC DNA]</scope>
    <source>
        <strain evidence="1">KIB-2018</strain>
        <tissue evidence="1">Leaf</tissue>
    </source>
</reference>
<name>A0AAV8TAA3_9ROSI</name>
<evidence type="ECO:0000313" key="2">
    <source>
        <dbReference type="Proteomes" id="UP001159364"/>
    </source>
</evidence>
<sequence>MKIRNKNTPLLSNFMELEVRKVSRKPKIVLPKCARDEIAEKWSVLVADEERGQLKVVSRFNPPPSTGKAKKF</sequence>
<dbReference type="Proteomes" id="UP001159364">
    <property type="component" value="Linkage Group LG05"/>
</dbReference>